<dbReference type="FunFam" id="3.30.70.330:FF:000132">
    <property type="entry name" value="Small nuclear ribonucleoprotein U11/U12 subunit 35"/>
    <property type="match status" value="1"/>
</dbReference>
<dbReference type="SMART" id="SM00360">
    <property type="entry name" value="RRM"/>
    <property type="match status" value="1"/>
</dbReference>
<evidence type="ECO:0000256" key="2">
    <source>
        <dbReference type="ARBA" id="ARBA00021080"/>
    </source>
</evidence>
<name>A0A9P0MP53_NEZVI</name>
<dbReference type="SUPFAM" id="SSF54928">
    <property type="entry name" value="RNA-binding domain, RBD"/>
    <property type="match status" value="1"/>
</dbReference>
<comment type="subcellular location">
    <subcellularLocation>
        <location evidence="1">Nucleus</location>
    </subcellularLocation>
</comment>
<dbReference type="Pfam" id="PF00076">
    <property type="entry name" value="RRM_1"/>
    <property type="match status" value="1"/>
</dbReference>
<protein>
    <recommendedName>
        <fullName evidence="2">U11/U12 small nuclear ribonucleoprotein 35 kDa protein</fullName>
    </recommendedName>
    <alternativeName>
        <fullName evidence="5">U1 snRNP-binding protein homolog</fullName>
    </alternativeName>
</protein>
<evidence type="ECO:0000313" key="8">
    <source>
        <dbReference type="EMBL" id="CAH1399640.1"/>
    </source>
</evidence>
<dbReference type="PANTHER" id="PTHR13952:SF6">
    <property type="entry name" value="U11_U12 SMALL NUCLEAR RIBONUCLEOPROTEIN 35 KDA PROTEIN"/>
    <property type="match status" value="1"/>
</dbReference>
<keyword evidence="9" id="KW-1185">Reference proteome</keyword>
<dbReference type="PROSITE" id="PS50102">
    <property type="entry name" value="RRM"/>
    <property type="match status" value="1"/>
</dbReference>
<dbReference type="Proteomes" id="UP001152798">
    <property type="component" value="Chromosome 4"/>
</dbReference>
<dbReference type="GO" id="GO:0071011">
    <property type="term" value="C:precatalytic spliceosome"/>
    <property type="evidence" value="ECO:0007669"/>
    <property type="project" value="TreeGrafter"/>
</dbReference>
<dbReference type="PANTHER" id="PTHR13952">
    <property type="entry name" value="U1 SMALL NUCLEAR RIBONUCLEOPROTEIN 70 KD"/>
    <property type="match status" value="1"/>
</dbReference>
<dbReference type="EMBL" id="OV725080">
    <property type="protein sequence ID" value="CAH1399640.1"/>
    <property type="molecule type" value="Genomic_DNA"/>
</dbReference>
<reference evidence="8" key="1">
    <citation type="submission" date="2022-01" db="EMBL/GenBank/DDBJ databases">
        <authorList>
            <person name="King R."/>
        </authorList>
    </citation>
    <scope>NUCLEOTIDE SEQUENCE</scope>
</reference>
<evidence type="ECO:0000256" key="1">
    <source>
        <dbReference type="ARBA" id="ARBA00004123"/>
    </source>
</evidence>
<dbReference type="InterPro" id="IPR035979">
    <property type="entry name" value="RBD_domain_sf"/>
</dbReference>
<keyword evidence="3 6" id="KW-0694">RNA-binding</keyword>
<evidence type="ECO:0000313" key="9">
    <source>
        <dbReference type="Proteomes" id="UP001152798"/>
    </source>
</evidence>
<evidence type="ECO:0000256" key="5">
    <source>
        <dbReference type="ARBA" id="ARBA00031739"/>
    </source>
</evidence>
<evidence type="ECO:0000256" key="4">
    <source>
        <dbReference type="ARBA" id="ARBA00023242"/>
    </source>
</evidence>
<dbReference type="GO" id="GO:0000398">
    <property type="term" value="P:mRNA splicing, via spliceosome"/>
    <property type="evidence" value="ECO:0007669"/>
    <property type="project" value="TreeGrafter"/>
</dbReference>
<proteinExistence type="predicted"/>
<keyword evidence="4" id="KW-0539">Nucleus</keyword>
<dbReference type="InterPro" id="IPR012677">
    <property type="entry name" value="Nucleotide-bd_a/b_plait_sf"/>
</dbReference>
<evidence type="ECO:0000256" key="3">
    <source>
        <dbReference type="ARBA" id="ARBA00022884"/>
    </source>
</evidence>
<sequence length="203" mass="23492">MESSFSNTLTEKQRDILEKFWCPSSIFYDPLKAGSIDGTDTEPHDKAVIRAQNSHYKPNCRVKGQPECTVFVSRLDYTTKGHEIKRHFSQYGKIIKCRLVEDIVTGKSKGYAFIEYETEREAARAYRNGHRTFLDGKELFVDMECERLLPGWIPRRLGGGFNGKKESGQIRFGGRDRPFRKPINLLTSKEILNSFDERVKNFK</sequence>
<dbReference type="InterPro" id="IPR000504">
    <property type="entry name" value="RRM_dom"/>
</dbReference>
<dbReference type="OrthoDB" id="6159137at2759"/>
<gene>
    <name evidence="8" type="ORF">NEZAVI_LOCUS9050</name>
</gene>
<dbReference type="GO" id="GO:0017069">
    <property type="term" value="F:snRNA binding"/>
    <property type="evidence" value="ECO:0007669"/>
    <property type="project" value="TreeGrafter"/>
</dbReference>
<dbReference type="InterPro" id="IPR051183">
    <property type="entry name" value="U1_U11-U12_snRNP_70-35kDa"/>
</dbReference>
<dbReference type="AlphaFoldDB" id="A0A9P0MP53"/>
<feature type="domain" description="RRM" evidence="7">
    <location>
        <begin position="68"/>
        <end position="146"/>
    </location>
</feature>
<dbReference type="Gene3D" id="3.30.70.330">
    <property type="match status" value="1"/>
</dbReference>
<dbReference type="GO" id="GO:0003729">
    <property type="term" value="F:mRNA binding"/>
    <property type="evidence" value="ECO:0007669"/>
    <property type="project" value="TreeGrafter"/>
</dbReference>
<evidence type="ECO:0000259" key="7">
    <source>
        <dbReference type="PROSITE" id="PS50102"/>
    </source>
</evidence>
<organism evidence="8 9">
    <name type="scientific">Nezara viridula</name>
    <name type="common">Southern green stink bug</name>
    <name type="synonym">Cimex viridulus</name>
    <dbReference type="NCBI Taxonomy" id="85310"/>
    <lineage>
        <taxon>Eukaryota</taxon>
        <taxon>Metazoa</taxon>
        <taxon>Ecdysozoa</taxon>
        <taxon>Arthropoda</taxon>
        <taxon>Hexapoda</taxon>
        <taxon>Insecta</taxon>
        <taxon>Pterygota</taxon>
        <taxon>Neoptera</taxon>
        <taxon>Paraneoptera</taxon>
        <taxon>Hemiptera</taxon>
        <taxon>Heteroptera</taxon>
        <taxon>Panheteroptera</taxon>
        <taxon>Pentatomomorpha</taxon>
        <taxon>Pentatomoidea</taxon>
        <taxon>Pentatomidae</taxon>
        <taxon>Pentatominae</taxon>
        <taxon>Nezara</taxon>
    </lineage>
</organism>
<evidence type="ECO:0000256" key="6">
    <source>
        <dbReference type="PROSITE-ProRule" id="PRU00176"/>
    </source>
</evidence>
<accession>A0A9P0MP53</accession>